<organism evidence="4 5">
    <name type="scientific">Virgibacillus siamensis</name>
    <dbReference type="NCBI Taxonomy" id="480071"/>
    <lineage>
        <taxon>Bacteria</taxon>
        <taxon>Bacillati</taxon>
        <taxon>Bacillota</taxon>
        <taxon>Bacilli</taxon>
        <taxon>Bacillales</taxon>
        <taxon>Bacillaceae</taxon>
        <taxon>Virgibacillus</taxon>
    </lineage>
</organism>
<protein>
    <submittedName>
        <fullName evidence="4">TetR/AcrR family transcriptional regulator</fullName>
    </submittedName>
</protein>
<dbReference type="PANTHER" id="PTHR30055:SF148">
    <property type="entry name" value="TETR-FAMILY TRANSCRIPTIONAL REGULATOR"/>
    <property type="match status" value="1"/>
</dbReference>
<accession>A0ABN1FY48</accession>
<evidence type="ECO:0000313" key="5">
    <source>
        <dbReference type="Proteomes" id="UP001500866"/>
    </source>
</evidence>
<keyword evidence="5" id="KW-1185">Reference proteome</keyword>
<dbReference type="PROSITE" id="PS01081">
    <property type="entry name" value="HTH_TETR_1"/>
    <property type="match status" value="1"/>
</dbReference>
<sequence length="202" mass="22716">MDSEQKNVSSTNRGRPRSETVHRNILDATLSLLTEVGVEKLSIEMIAQRAGVGKTSIYRRWVNKEALVLDALEQVKPELNLSIKDNLHDTLYEIADSFFEQMNTPLGKQMLSVLVSTLSGSSQISESFWEKHSLPKTKEISSIIDHFRLNEGLSDNVSDDLASDLLNGYVMYLLLFKPPSKNFDSSLKRGIELIVNGMRKSD</sequence>
<dbReference type="PRINTS" id="PR00455">
    <property type="entry name" value="HTHTETR"/>
</dbReference>
<dbReference type="PROSITE" id="PS50977">
    <property type="entry name" value="HTH_TETR_2"/>
    <property type="match status" value="1"/>
</dbReference>
<reference evidence="4 5" key="1">
    <citation type="journal article" date="2019" name="Int. J. Syst. Evol. Microbiol.">
        <title>The Global Catalogue of Microorganisms (GCM) 10K type strain sequencing project: providing services to taxonomists for standard genome sequencing and annotation.</title>
        <authorList>
            <consortium name="The Broad Institute Genomics Platform"/>
            <consortium name="The Broad Institute Genome Sequencing Center for Infectious Disease"/>
            <person name="Wu L."/>
            <person name="Ma J."/>
        </authorList>
    </citation>
    <scope>NUCLEOTIDE SEQUENCE [LARGE SCALE GENOMIC DNA]</scope>
    <source>
        <strain evidence="4 5">JCM 15395</strain>
    </source>
</reference>
<comment type="caution">
    <text evidence="4">The sequence shown here is derived from an EMBL/GenBank/DDBJ whole genome shotgun (WGS) entry which is preliminary data.</text>
</comment>
<dbReference type="EMBL" id="BAAADS010000011">
    <property type="protein sequence ID" value="GAA0600249.1"/>
    <property type="molecule type" value="Genomic_DNA"/>
</dbReference>
<dbReference type="InterPro" id="IPR036271">
    <property type="entry name" value="Tet_transcr_reg_TetR-rel_C_sf"/>
</dbReference>
<dbReference type="SUPFAM" id="SSF48498">
    <property type="entry name" value="Tetracyclin repressor-like, C-terminal domain"/>
    <property type="match status" value="1"/>
</dbReference>
<dbReference type="Gene3D" id="1.10.357.10">
    <property type="entry name" value="Tetracycline Repressor, domain 2"/>
    <property type="match status" value="1"/>
</dbReference>
<dbReference type="InterPro" id="IPR050109">
    <property type="entry name" value="HTH-type_TetR-like_transc_reg"/>
</dbReference>
<name>A0ABN1FY48_9BACI</name>
<gene>
    <name evidence="4" type="ORF">GCM10009001_15790</name>
</gene>
<feature type="domain" description="HTH tetR-type" evidence="3">
    <location>
        <begin position="19"/>
        <end position="79"/>
    </location>
</feature>
<evidence type="ECO:0000313" key="4">
    <source>
        <dbReference type="EMBL" id="GAA0600249.1"/>
    </source>
</evidence>
<proteinExistence type="predicted"/>
<evidence type="ECO:0000259" key="3">
    <source>
        <dbReference type="PROSITE" id="PS50977"/>
    </source>
</evidence>
<dbReference type="InterPro" id="IPR023772">
    <property type="entry name" value="DNA-bd_HTH_TetR-type_CS"/>
</dbReference>
<dbReference type="InterPro" id="IPR009057">
    <property type="entry name" value="Homeodomain-like_sf"/>
</dbReference>
<dbReference type="InterPro" id="IPR001647">
    <property type="entry name" value="HTH_TetR"/>
</dbReference>
<keyword evidence="1 2" id="KW-0238">DNA-binding</keyword>
<evidence type="ECO:0000256" key="1">
    <source>
        <dbReference type="ARBA" id="ARBA00023125"/>
    </source>
</evidence>
<dbReference type="PANTHER" id="PTHR30055">
    <property type="entry name" value="HTH-TYPE TRANSCRIPTIONAL REGULATOR RUTR"/>
    <property type="match status" value="1"/>
</dbReference>
<dbReference type="SUPFAM" id="SSF46689">
    <property type="entry name" value="Homeodomain-like"/>
    <property type="match status" value="1"/>
</dbReference>
<dbReference type="Pfam" id="PF00440">
    <property type="entry name" value="TetR_N"/>
    <property type="match status" value="1"/>
</dbReference>
<dbReference type="Proteomes" id="UP001500866">
    <property type="component" value="Unassembled WGS sequence"/>
</dbReference>
<feature type="DNA-binding region" description="H-T-H motif" evidence="2">
    <location>
        <begin position="42"/>
        <end position="61"/>
    </location>
</feature>
<dbReference type="Gene3D" id="1.10.10.60">
    <property type="entry name" value="Homeodomain-like"/>
    <property type="match status" value="1"/>
</dbReference>
<dbReference type="RefSeq" id="WP_343811890.1">
    <property type="nucleotide sequence ID" value="NZ_BAAADS010000011.1"/>
</dbReference>
<evidence type="ECO:0000256" key="2">
    <source>
        <dbReference type="PROSITE-ProRule" id="PRU00335"/>
    </source>
</evidence>